<reference evidence="14" key="1">
    <citation type="submission" date="2022-11" db="UniProtKB">
        <authorList>
            <consortium name="WormBaseParasite"/>
        </authorList>
    </citation>
    <scope>IDENTIFICATION</scope>
</reference>
<feature type="compositionally biased region" description="Basic residues" evidence="11">
    <location>
        <begin position="482"/>
        <end position="493"/>
    </location>
</feature>
<dbReference type="GO" id="GO:0071004">
    <property type="term" value="C:U2-type prespliceosome"/>
    <property type="evidence" value="ECO:0007669"/>
    <property type="project" value="TreeGrafter"/>
</dbReference>
<dbReference type="InterPro" id="IPR051183">
    <property type="entry name" value="U1_U11-U12_snRNP_70-35kDa"/>
</dbReference>
<dbReference type="PROSITE" id="PS50102">
    <property type="entry name" value="RRM"/>
    <property type="match status" value="2"/>
</dbReference>
<evidence type="ECO:0000256" key="9">
    <source>
        <dbReference type="ARBA" id="ARBA00058765"/>
    </source>
</evidence>
<dbReference type="GO" id="GO:0016607">
    <property type="term" value="C:nuclear speck"/>
    <property type="evidence" value="ECO:0007669"/>
    <property type="project" value="UniProtKB-SubCell"/>
</dbReference>
<evidence type="ECO:0000256" key="11">
    <source>
        <dbReference type="SAM" id="MobiDB-lite"/>
    </source>
</evidence>
<evidence type="ECO:0000313" key="13">
    <source>
        <dbReference type="Proteomes" id="UP000887560"/>
    </source>
</evidence>
<evidence type="ECO:0000256" key="1">
    <source>
        <dbReference type="ARBA" id="ARBA00004324"/>
    </source>
</evidence>
<dbReference type="PANTHER" id="PTHR13952">
    <property type="entry name" value="U1 SMALL NUCLEAR RIBONUCLEOPROTEIN 70 KD"/>
    <property type="match status" value="1"/>
</dbReference>
<dbReference type="WBParaSite" id="scf7180000421080.g6249">
    <property type="protein sequence ID" value="scf7180000421080.g6249"/>
    <property type="gene ID" value="scf7180000421080.g6249"/>
</dbReference>
<sequence>MTQFLPDNLLGLFAPRAPIQYKPPPDDLFINRKHIPITGVAEYVQQFEDPKDAPPKVRIETRDEKRIRKRKERQELMAYKIEQGIATWTPADNPKATGDPYKTLFVSRINYETSQSKLKRVFEKYGRIKKIELIHDLNGKPRGYAFIEYEHKSDMAAAYKKADGTKIDGRRVVVDYERGRTKKGWLPRRLGGGKGETRRKRESKAAFISKKTYKMTQFLPDNLLGLFAPRAPIQYKPPPDDLFINRKHIPIDGIAEHVQKFEDPKDTPPKVRIETRDEKRTRKRKERQELMAYKIEQGIATWTPADNPRATSDPYKTLFIARIVSCKKTGIFSIHLNGFINPKYNSIRLNAQFWEPDQRSVSNYETSENKLRREFEKYGKIKKVVLVHDKTGKPRGYAFIEYEHKSDMSAAYKKADGTKIDGRRVVVDYERGRTKKSWLPRRLGGGKGETRRTRESKAALAAKEWEESMANGSEYSRGGSREHRRSRDRRSRSKERDRR</sequence>
<protein>
    <recommendedName>
        <fullName evidence="3">U1 small nuclear ribonucleoprotein 70 kDa</fullName>
    </recommendedName>
    <alternativeName>
        <fullName evidence="8">U1 snRNP-binding protein homolog</fullName>
    </alternativeName>
    <alternativeName>
        <fullName evidence="4">U11/U12 small nuclear ribonucleoprotein 35 kDa protein</fullName>
    </alternativeName>
</protein>
<dbReference type="GO" id="GO:0005685">
    <property type="term" value="C:U1 snRNP"/>
    <property type="evidence" value="ECO:0007669"/>
    <property type="project" value="TreeGrafter"/>
</dbReference>
<keyword evidence="13" id="KW-1185">Reference proteome</keyword>
<dbReference type="Proteomes" id="UP000887560">
    <property type="component" value="Unplaced"/>
</dbReference>
<evidence type="ECO:0000259" key="12">
    <source>
        <dbReference type="PROSITE" id="PS50102"/>
    </source>
</evidence>
<dbReference type="Pfam" id="PF12220">
    <property type="entry name" value="U1snRNP70_N"/>
    <property type="match status" value="2"/>
</dbReference>
<dbReference type="SUPFAM" id="SSF54928">
    <property type="entry name" value="RNA-binding domain, RBD"/>
    <property type="match status" value="2"/>
</dbReference>
<dbReference type="GO" id="GO:0030619">
    <property type="term" value="F:U1 snRNA binding"/>
    <property type="evidence" value="ECO:0007669"/>
    <property type="project" value="InterPro"/>
</dbReference>
<dbReference type="GO" id="GO:0003729">
    <property type="term" value="F:mRNA binding"/>
    <property type="evidence" value="ECO:0007669"/>
    <property type="project" value="TreeGrafter"/>
</dbReference>
<dbReference type="InterPro" id="IPR035979">
    <property type="entry name" value="RBD_domain_sf"/>
</dbReference>
<dbReference type="FunFam" id="3.30.70.330:FF:001585">
    <property type="entry name" value="U1 small nuclear ribonucleoprotein 70 kDa"/>
    <property type="match status" value="1"/>
</dbReference>
<evidence type="ECO:0000256" key="6">
    <source>
        <dbReference type="ARBA" id="ARBA00023242"/>
    </source>
</evidence>
<feature type="domain" description="RRM" evidence="12">
    <location>
        <begin position="357"/>
        <end position="432"/>
    </location>
</feature>
<comment type="subcellular location">
    <subcellularLocation>
        <location evidence="1">Nucleus speckle</location>
    </subcellularLocation>
    <subcellularLocation>
        <location evidence="2">Nucleus</location>
        <location evidence="2">Nucleoplasm</location>
    </subcellularLocation>
</comment>
<feature type="compositionally biased region" description="Basic and acidic residues" evidence="11">
    <location>
        <begin position="448"/>
        <end position="457"/>
    </location>
</feature>
<keyword evidence="6" id="KW-0539">Nucleus</keyword>
<name>A0A915NUP9_9BILA</name>
<feature type="region of interest" description="Disordered" evidence="11">
    <location>
        <begin position="438"/>
        <end position="499"/>
    </location>
</feature>
<evidence type="ECO:0000256" key="10">
    <source>
        <dbReference type="PROSITE-ProRule" id="PRU00176"/>
    </source>
</evidence>
<keyword evidence="7" id="KW-0687">Ribonucleoprotein</keyword>
<evidence type="ECO:0000313" key="14">
    <source>
        <dbReference type="WBParaSite" id="scf7180000421080.g6249"/>
    </source>
</evidence>
<keyword evidence="5 10" id="KW-0694">RNA-binding</keyword>
<dbReference type="FunFam" id="3.30.70.330:FF:000132">
    <property type="entry name" value="Small nuclear ribonucleoprotein U11/U12 subunit 35"/>
    <property type="match status" value="1"/>
</dbReference>
<dbReference type="InterPro" id="IPR022023">
    <property type="entry name" value="U1snRNP70_N"/>
</dbReference>
<dbReference type="GO" id="GO:0071011">
    <property type="term" value="C:precatalytic spliceosome"/>
    <property type="evidence" value="ECO:0007669"/>
    <property type="project" value="TreeGrafter"/>
</dbReference>
<dbReference type="GO" id="GO:0000398">
    <property type="term" value="P:mRNA splicing, via spliceosome"/>
    <property type="evidence" value="ECO:0007669"/>
    <property type="project" value="TreeGrafter"/>
</dbReference>
<dbReference type="Pfam" id="PF00076">
    <property type="entry name" value="RRM_1"/>
    <property type="match status" value="2"/>
</dbReference>
<dbReference type="InterPro" id="IPR034143">
    <property type="entry name" value="snRNP70_RRM"/>
</dbReference>
<dbReference type="InterPro" id="IPR000504">
    <property type="entry name" value="RRM_dom"/>
</dbReference>
<feature type="domain" description="RRM" evidence="12">
    <location>
        <begin position="102"/>
        <end position="179"/>
    </location>
</feature>
<evidence type="ECO:0000256" key="5">
    <source>
        <dbReference type="ARBA" id="ARBA00022884"/>
    </source>
</evidence>
<dbReference type="InterPro" id="IPR012677">
    <property type="entry name" value="Nucleotide-bd_a/b_plait_sf"/>
</dbReference>
<dbReference type="CDD" id="cd12236">
    <property type="entry name" value="RRM_snRNP70"/>
    <property type="match status" value="2"/>
</dbReference>
<proteinExistence type="predicted"/>
<organism evidence="13 14">
    <name type="scientific">Meloidogyne floridensis</name>
    <dbReference type="NCBI Taxonomy" id="298350"/>
    <lineage>
        <taxon>Eukaryota</taxon>
        <taxon>Metazoa</taxon>
        <taxon>Ecdysozoa</taxon>
        <taxon>Nematoda</taxon>
        <taxon>Chromadorea</taxon>
        <taxon>Rhabditida</taxon>
        <taxon>Tylenchina</taxon>
        <taxon>Tylenchomorpha</taxon>
        <taxon>Tylenchoidea</taxon>
        <taxon>Meloidogynidae</taxon>
        <taxon>Meloidogyninae</taxon>
        <taxon>Meloidogyne</taxon>
    </lineage>
</organism>
<dbReference type="AlphaFoldDB" id="A0A915NUP9"/>
<evidence type="ECO:0000256" key="8">
    <source>
        <dbReference type="ARBA" id="ARBA00031739"/>
    </source>
</evidence>
<evidence type="ECO:0000256" key="7">
    <source>
        <dbReference type="ARBA" id="ARBA00023274"/>
    </source>
</evidence>
<dbReference type="SMART" id="SM00360">
    <property type="entry name" value="RRM"/>
    <property type="match status" value="2"/>
</dbReference>
<comment type="function">
    <text evidence="9">Component of the spliceosomal U1 snRNP, which is essential for recognition of the pre-mRNA 5' splice-site and the subsequent assembly of the spliceosome. SNRNP70 binds to the loop I region of U1-snRNA.</text>
</comment>
<dbReference type="Gene3D" id="3.30.70.330">
    <property type="match status" value="2"/>
</dbReference>
<evidence type="ECO:0000256" key="4">
    <source>
        <dbReference type="ARBA" id="ARBA00021080"/>
    </source>
</evidence>
<accession>A0A915NUP9</accession>
<evidence type="ECO:0000256" key="3">
    <source>
        <dbReference type="ARBA" id="ARBA00016996"/>
    </source>
</evidence>
<evidence type="ECO:0000256" key="2">
    <source>
        <dbReference type="ARBA" id="ARBA00004642"/>
    </source>
</evidence>
<dbReference type="PANTHER" id="PTHR13952:SF5">
    <property type="entry name" value="U1 SMALL NUCLEAR RIBONUCLEOPROTEIN 70 KDA"/>
    <property type="match status" value="1"/>
</dbReference>